<dbReference type="PROSITE" id="PS51014">
    <property type="entry name" value="COBK_CBIJ"/>
    <property type="match status" value="1"/>
</dbReference>
<dbReference type="RefSeq" id="WP_084421421.1">
    <property type="nucleotide sequence ID" value="NZ_LPZN01000003.1"/>
</dbReference>
<gene>
    <name evidence="5" type="primary">cobK</name>
    <name evidence="5" type="ORF">NCTC13296_02173</name>
</gene>
<evidence type="ECO:0000313" key="6">
    <source>
        <dbReference type="Proteomes" id="UP000254569"/>
    </source>
</evidence>
<keyword evidence="3 5" id="KW-0560">Oxidoreductase</keyword>
<dbReference type="NCBIfam" id="NF005968">
    <property type="entry name" value="PRK08057.1-2"/>
    <property type="match status" value="1"/>
</dbReference>
<evidence type="ECO:0000256" key="2">
    <source>
        <dbReference type="ARBA" id="ARBA00022573"/>
    </source>
</evidence>
<comment type="pathway">
    <text evidence="1">Cofactor biosynthesis; adenosylcobalamin biosynthesis.</text>
</comment>
<keyword evidence="2" id="KW-0169">Cobalamin biosynthesis</keyword>
<accession>A0A379LZ28</accession>
<dbReference type="NCBIfam" id="TIGR00715">
    <property type="entry name" value="precor6x_red"/>
    <property type="match status" value="1"/>
</dbReference>
<dbReference type="GO" id="GO:0009236">
    <property type="term" value="P:cobalamin biosynthetic process"/>
    <property type="evidence" value="ECO:0007669"/>
    <property type="project" value="UniProtKB-UniPathway"/>
</dbReference>
<dbReference type="AlphaFoldDB" id="A0A379LZ28"/>
<dbReference type="PANTHER" id="PTHR36925">
    <property type="entry name" value="COBALT-PRECORRIN-6A REDUCTASE"/>
    <property type="match status" value="1"/>
</dbReference>
<evidence type="ECO:0000313" key="5">
    <source>
        <dbReference type="EMBL" id="SUE15311.1"/>
    </source>
</evidence>
<feature type="region of interest" description="Disordered" evidence="4">
    <location>
        <begin position="255"/>
        <end position="276"/>
    </location>
</feature>
<dbReference type="EC" id="1.3.1.54" evidence="5"/>
<dbReference type="UniPathway" id="UPA00148"/>
<reference evidence="5 6" key="1">
    <citation type="submission" date="2018-06" db="EMBL/GenBank/DDBJ databases">
        <authorList>
            <consortium name="Pathogen Informatics"/>
            <person name="Doyle S."/>
        </authorList>
    </citation>
    <scope>NUCLEOTIDE SEQUENCE [LARGE SCALE GENOMIC DNA]</scope>
    <source>
        <strain evidence="5 6">NCTC13296</strain>
    </source>
</reference>
<dbReference type="Pfam" id="PF02571">
    <property type="entry name" value="CbiJ"/>
    <property type="match status" value="1"/>
</dbReference>
<dbReference type="Proteomes" id="UP000254569">
    <property type="component" value="Unassembled WGS sequence"/>
</dbReference>
<evidence type="ECO:0000256" key="3">
    <source>
        <dbReference type="ARBA" id="ARBA00023002"/>
    </source>
</evidence>
<proteinExistence type="predicted"/>
<dbReference type="EMBL" id="UGVI01000001">
    <property type="protein sequence ID" value="SUE15311.1"/>
    <property type="molecule type" value="Genomic_DNA"/>
</dbReference>
<evidence type="ECO:0000256" key="4">
    <source>
        <dbReference type="SAM" id="MobiDB-lite"/>
    </source>
</evidence>
<dbReference type="InterPro" id="IPR003723">
    <property type="entry name" value="Precorrin-6x_reduct"/>
</dbReference>
<keyword evidence="6" id="KW-1185">Reference proteome</keyword>
<evidence type="ECO:0000256" key="1">
    <source>
        <dbReference type="ARBA" id="ARBA00004953"/>
    </source>
</evidence>
<dbReference type="GO" id="GO:0016994">
    <property type="term" value="F:precorrin-6A reductase activity"/>
    <property type="evidence" value="ECO:0007669"/>
    <property type="project" value="UniProtKB-EC"/>
</dbReference>
<name>A0A379LZ28_9NOCA</name>
<sequence length="276" mass="29445">MTVLILGGTGEARALAAALDDDAIEFESSLAGRVRNPRLPVGPVRIGGFGGAEGLARYLSERGIRAVVDATHPFAAGISANAAAACTVAHVPLLRLQRPGWHDRHGRWTWVDDHHAAARNAATGRRIFLSTGRQTLDRFVGPLAAHDVLVRVVDPVTTDVPPSWSVLLGRGPYTRDDERKLLLDNRIDTLVTKDSGGSFTRGKLDAADELGVRVIVVRRPAAPHGVATVDSVTTARDWVLRVSEVRPADLRNADRRPFSSLPAVPGATAPSAGLRA</sequence>
<dbReference type="PANTHER" id="PTHR36925:SF1">
    <property type="entry name" value="COBALT-PRECORRIN-6A REDUCTASE"/>
    <property type="match status" value="1"/>
</dbReference>
<protein>
    <submittedName>
        <fullName evidence="5">Precorrin-6A reductase</fullName>
        <ecNumber evidence="5">1.3.1.54</ecNumber>
    </submittedName>
</protein>
<dbReference type="OrthoDB" id="5183775at2"/>
<organism evidence="5 6">
    <name type="scientific">Rhodococcus gordoniae</name>
    <dbReference type="NCBI Taxonomy" id="223392"/>
    <lineage>
        <taxon>Bacteria</taxon>
        <taxon>Bacillati</taxon>
        <taxon>Actinomycetota</taxon>
        <taxon>Actinomycetes</taxon>
        <taxon>Mycobacteriales</taxon>
        <taxon>Nocardiaceae</taxon>
        <taxon>Rhodococcus</taxon>
    </lineage>
</organism>